<dbReference type="InterPro" id="IPR001851">
    <property type="entry name" value="ABC_transp_permease"/>
</dbReference>
<keyword evidence="3 6" id="KW-0812">Transmembrane</keyword>
<feature type="transmembrane region" description="Helical" evidence="6">
    <location>
        <begin position="61"/>
        <end position="77"/>
    </location>
</feature>
<evidence type="ECO:0000256" key="6">
    <source>
        <dbReference type="SAM" id="Phobius"/>
    </source>
</evidence>
<feature type="transmembrane region" description="Helical" evidence="6">
    <location>
        <begin position="156"/>
        <end position="176"/>
    </location>
</feature>
<evidence type="ECO:0000313" key="7">
    <source>
        <dbReference type="EMBL" id="MCB5364396.1"/>
    </source>
</evidence>
<dbReference type="RefSeq" id="WP_226954807.1">
    <property type="nucleotide sequence ID" value="NZ_JACDXW010000005.1"/>
</dbReference>
<proteinExistence type="predicted"/>
<evidence type="ECO:0000256" key="5">
    <source>
        <dbReference type="ARBA" id="ARBA00023136"/>
    </source>
</evidence>
<feature type="transmembrane region" description="Helical" evidence="6">
    <location>
        <begin position="32"/>
        <end position="49"/>
    </location>
</feature>
<comment type="subcellular location">
    <subcellularLocation>
        <location evidence="1">Cell membrane</location>
        <topology evidence="1">Multi-pass membrane protein</topology>
    </subcellularLocation>
</comment>
<keyword evidence="8" id="KW-1185">Reference proteome</keyword>
<reference evidence="7 8" key="1">
    <citation type="submission" date="2020-07" db="EMBL/GenBank/DDBJ databases">
        <title>Pusillimonas sp. nov., isolated from poultry manure in Taiwan.</title>
        <authorList>
            <person name="Lin S.-Y."/>
            <person name="Tang Y.-S."/>
            <person name="Young C.-C."/>
        </authorList>
    </citation>
    <scope>NUCLEOTIDE SEQUENCE [LARGE SCALE GENOMIC DNA]</scope>
    <source>
        <strain evidence="7 8">CC-YST705</strain>
    </source>
</reference>
<evidence type="ECO:0000256" key="3">
    <source>
        <dbReference type="ARBA" id="ARBA00022692"/>
    </source>
</evidence>
<keyword evidence="2" id="KW-1003">Cell membrane</keyword>
<name>A0ABS8CED7_9BURK</name>
<protein>
    <submittedName>
        <fullName evidence="7">Branched-chain amino acid ABC transporter permease</fullName>
    </submittedName>
</protein>
<keyword evidence="5 6" id="KW-0472">Membrane</keyword>
<feature type="transmembrane region" description="Helical" evidence="6">
    <location>
        <begin position="112"/>
        <end position="136"/>
    </location>
</feature>
<sequence>MNNPISRIMRFEVVLILALVLSYFLFQDSLAFLTHIIIYAILALSYSFIYGQAGIASMGHATLYGVASYAVAILASHQLNDPLLGLLIGAAAGAVTAWLTAWLFITTTRLTLAMLTIAVAQVFLEIANKAVWLTGGDDGFTDYEVKPLFGMFEFDMFGHTSFWYAAVILVVVYIVMERIVQSDFGLVARAIKADAGRLETLGGNARPHLMKVYCLSGAVAGIAGAINAQTAAVVSLDSLGFMVSINVLIMVVLGGTHRLYGAIVGATVFLGIQHFASNINPHHWLFVIGALLLIVMTVMPRGLIGFARRWRSAG</sequence>
<dbReference type="Proteomes" id="UP000776983">
    <property type="component" value="Unassembled WGS sequence"/>
</dbReference>
<evidence type="ECO:0000256" key="4">
    <source>
        <dbReference type="ARBA" id="ARBA00022989"/>
    </source>
</evidence>
<evidence type="ECO:0000256" key="1">
    <source>
        <dbReference type="ARBA" id="ARBA00004651"/>
    </source>
</evidence>
<dbReference type="Pfam" id="PF02653">
    <property type="entry name" value="BPD_transp_2"/>
    <property type="match status" value="1"/>
</dbReference>
<feature type="transmembrane region" description="Helical" evidence="6">
    <location>
        <begin position="259"/>
        <end position="276"/>
    </location>
</feature>
<accession>A0ABS8CED7</accession>
<feature type="transmembrane region" description="Helical" evidence="6">
    <location>
        <begin position="282"/>
        <end position="304"/>
    </location>
</feature>
<keyword evidence="4 6" id="KW-1133">Transmembrane helix</keyword>
<feature type="transmembrane region" description="Helical" evidence="6">
    <location>
        <begin position="7"/>
        <end position="26"/>
    </location>
</feature>
<dbReference type="PANTHER" id="PTHR30482">
    <property type="entry name" value="HIGH-AFFINITY BRANCHED-CHAIN AMINO ACID TRANSPORT SYSTEM PERMEASE"/>
    <property type="match status" value="1"/>
</dbReference>
<dbReference type="InterPro" id="IPR043428">
    <property type="entry name" value="LivM-like"/>
</dbReference>
<feature type="transmembrane region" description="Helical" evidence="6">
    <location>
        <begin position="83"/>
        <end position="105"/>
    </location>
</feature>
<organism evidence="7 8">
    <name type="scientific">Mesopusillimonas faecipullorum</name>
    <dbReference type="NCBI Taxonomy" id="2755040"/>
    <lineage>
        <taxon>Bacteria</taxon>
        <taxon>Pseudomonadati</taxon>
        <taxon>Pseudomonadota</taxon>
        <taxon>Betaproteobacteria</taxon>
        <taxon>Burkholderiales</taxon>
        <taxon>Alcaligenaceae</taxon>
        <taxon>Mesopusillimonas</taxon>
    </lineage>
</organism>
<evidence type="ECO:0000313" key="8">
    <source>
        <dbReference type="Proteomes" id="UP000776983"/>
    </source>
</evidence>
<dbReference type="PANTHER" id="PTHR30482:SF17">
    <property type="entry name" value="ABC TRANSPORTER ATP-BINDING PROTEIN"/>
    <property type="match status" value="1"/>
</dbReference>
<gene>
    <name evidence="7" type="ORF">H0484_11615</name>
</gene>
<evidence type="ECO:0000256" key="2">
    <source>
        <dbReference type="ARBA" id="ARBA00022475"/>
    </source>
</evidence>
<comment type="caution">
    <text evidence="7">The sequence shown here is derived from an EMBL/GenBank/DDBJ whole genome shotgun (WGS) entry which is preliminary data.</text>
</comment>
<feature type="transmembrane region" description="Helical" evidence="6">
    <location>
        <begin position="209"/>
        <end position="226"/>
    </location>
</feature>
<dbReference type="CDD" id="cd06581">
    <property type="entry name" value="TM_PBP1_LivM_like"/>
    <property type="match status" value="1"/>
</dbReference>
<dbReference type="EMBL" id="JACDXW010000005">
    <property type="protein sequence ID" value="MCB5364396.1"/>
    <property type="molecule type" value="Genomic_DNA"/>
</dbReference>